<proteinExistence type="predicted"/>
<reference evidence="2" key="2">
    <citation type="submission" date="2022-01" db="EMBL/GenBank/DDBJ databases">
        <authorList>
            <person name="Yamashiro T."/>
            <person name="Shiraishi A."/>
            <person name="Satake H."/>
            <person name="Nakayama K."/>
        </authorList>
    </citation>
    <scope>NUCLEOTIDE SEQUENCE</scope>
</reference>
<feature type="region of interest" description="Disordered" evidence="1">
    <location>
        <begin position="146"/>
        <end position="218"/>
    </location>
</feature>
<feature type="compositionally biased region" description="Low complexity" evidence="1">
    <location>
        <begin position="146"/>
        <end position="200"/>
    </location>
</feature>
<organism evidence="2 3">
    <name type="scientific">Tanacetum coccineum</name>
    <dbReference type="NCBI Taxonomy" id="301880"/>
    <lineage>
        <taxon>Eukaryota</taxon>
        <taxon>Viridiplantae</taxon>
        <taxon>Streptophyta</taxon>
        <taxon>Embryophyta</taxon>
        <taxon>Tracheophyta</taxon>
        <taxon>Spermatophyta</taxon>
        <taxon>Magnoliopsida</taxon>
        <taxon>eudicotyledons</taxon>
        <taxon>Gunneridae</taxon>
        <taxon>Pentapetalae</taxon>
        <taxon>asterids</taxon>
        <taxon>campanulids</taxon>
        <taxon>Asterales</taxon>
        <taxon>Asteraceae</taxon>
        <taxon>Asteroideae</taxon>
        <taxon>Anthemideae</taxon>
        <taxon>Anthemidinae</taxon>
        <taxon>Tanacetum</taxon>
    </lineage>
</organism>
<dbReference type="Proteomes" id="UP001151760">
    <property type="component" value="Unassembled WGS sequence"/>
</dbReference>
<keyword evidence="3" id="KW-1185">Reference proteome</keyword>
<feature type="region of interest" description="Disordered" evidence="1">
    <location>
        <begin position="1"/>
        <end position="20"/>
    </location>
</feature>
<sequence>MDISTISISSDSSEESVGTSSGRVLWFGRIPTTVPAITPIVTLPTTHIDTTLTPTEIPTILPFVPPAPDYTPASPDYSPASNMEPDPSEDPDAPDTPPSPTHEPVPHGRLYRYHSNGLVHMMTARKRVGPLPIHRLAVRHSVDYSSSDYFTSDDSSRYSPSDSSSETQSNSSSDALSDSSSGHSSLDNSSLALSPSHSSPVGPSRKRSRSPTTSVPLSSPIHRALSFVRADLLPPRKRIRSPKTVKDLKDCSNESSESFVPRETGSRADIEVEGSDKPHSEPDIDPKI</sequence>
<name>A0ABQ5G926_9ASTR</name>
<evidence type="ECO:0000313" key="2">
    <source>
        <dbReference type="EMBL" id="GJT72051.1"/>
    </source>
</evidence>
<evidence type="ECO:0000313" key="3">
    <source>
        <dbReference type="Proteomes" id="UP001151760"/>
    </source>
</evidence>
<accession>A0ABQ5G926</accession>
<gene>
    <name evidence="2" type="ORF">Tco_1031337</name>
</gene>
<protein>
    <submittedName>
        <fullName evidence="2">Uncharacterized protein</fullName>
    </submittedName>
</protein>
<feature type="region of interest" description="Disordered" evidence="1">
    <location>
        <begin position="232"/>
        <end position="288"/>
    </location>
</feature>
<reference evidence="2" key="1">
    <citation type="journal article" date="2022" name="Int. J. Mol. Sci.">
        <title>Draft Genome of Tanacetum Coccineum: Genomic Comparison of Closely Related Tanacetum-Family Plants.</title>
        <authorList>
            <person name="Yamashiro T."/>
            <person name="Shiraishi A."/>
            <person name="Nakayama K."/>
            <person name="Satake H."/>
        </authorList>
    </citation>
    <scope>NUCLEOTIDE SEQUENCE</scope>
</reference>
<feature type="compositionally biased region" description="Basic and acidic residues" evidence="1">
    <location>
        <begin position="264"/>
        <end position="288"/>
    </location>
</feature>
<feature type="compositionally biased region" description="Pro residues" evidence="1">
    <location>
        <begin position="94"/>
        <end position="103"/>
    </location>
</feature>
<feature type="region of interest" description="Disordered" evidence="1">
    <location>
        <begin position="59"/>
        <end position="109"/>
    </location>
</feature>
<dbReference type="EMBL" id="BQNB010018223">
    <property type="protein sequence ID" value="GJT72051.1"/>
    <property type="molecule type" value="Genomic_DNA"/>
</dbReference>
<comment type="caution">
    <text evidence="2">The sequence shown here is derived from an EMBL/GenBank/DDBJ whole genome shotgun (WGS) entry which is preliminary data.</text>
</comment>
<evidence type="ECO:0000256" key="1">
    <source>
        <dbReference type="SAM" id="MobiDB-lite"/>
    </source>
</evidence>